<evidence type="ECO:0000313" key="2">
    <source>
        <dbReference type="EMBL" id="CAI9960261.1"/>
    </source>
</evidence>
<reference evidence="2" key="1">
    <citation type="submission" date="2023-06" db="EMBL/GenBank/DDBJ databases">
        <authorList>
            <person name="Kurt Z."/>
        </authorList>
    </citation>
    <scope>NUCLEOTIDE SEQUENCE</scope>
</reference>
<sequence>MIILISLTLNNLCDDYDCHGFECKEITFHLLNITKAVCQCDKKIFSLDCQYCWNFRYSRESNCTQCIDNYLDPNNKCKSCKDSTHLDIDQECTSCIDEKYDIKKKCNACTFKHMDFSKDCNSCEGSFILLVNECISKAFSNFTIYFGIIFSHLAIIAVLILVWVQHKKKNIQRAADLLSE</sequence>
<dbReference type="Proteomes" id="UP001642409">
    <property type="component" value="Unassembled WGS sequence"/>
</dbReference>
<accession>A0AA86QRP9</accession>
<gene>
    <name evidence="2" type="ORF">HINF_LOCUS47906</name>
    <name evidence="3" type="ORF">HINF_LOCUS7640</name>
</gene>
<evidence type="ECO:0000313" key="3">
    <source>
        <dbReference type="EMBL" id="CAL5983487.1"/>
    </source>
</evidence>
<keyword evidence="1" id="KW-0472">Membrane</keyword>
<dbReference type="InterPro" id="IPR009030">
    <property type="entry name" value="Growth_fac_rcpt_cys_sf"/>
</dbReference>
<reference evidence="3 4" key="2">
    <citation type="submission" date="2024-07" db="EMBL/GenBank/DDBJ databases">
        <authorList>
            <person name="Akdeniz Z."/>
        </authorList>
    </citation>
    <scope>NUCLEOTIDE SEQUENCE [LARGE SCALE GENOMIC DNA]</scope>
</reference>
<dbReference type="AlphaFoldDB" id="A0AA86QRP9"/>
<feature type="transmembrane region" description="Helical" evidence="1">
    <location>
        <begin position="142"/>
        <end position="164"/>
    </location>
</feature>
<keyword evidence="4" id="KW-1185">Reference proteome</keyword>
<dbReference type="SUPFAM" id="SSF57184">
    <property type="entry name" value="Growth factor receptor domain"/>
    <property type="match status" value="1"/>
</dbReference>
<proteinExistence type="predicted"/>
<organism evidence="2">
    <name type="scientific">Hexamita inflata</name>
    <dbReference type="NCBI Taxonomy" id="28002"/>
    <lineage>
        <taxon>Eukaryota</taxon>
        <taxon>Metamonada</taxon>
        <taxon>Diplomonadida</taxon>
        <taxon>Hexamitidae</taxon>
        <taxon>Hexamitinae</taxon>
        <taxon>Hexamita</taxon>
    </lineage>
</organism>
<dbReference type="EMBL" id="CATOUU010000931">
    <property type="protein sequence ID" value="CAI9960261.1"/>
    <property type="molecule type" value="Genomic_DNA"/>
</dbReference>
<dbReference type="EMBL" id="CAXDID020000016">
    <property type="protein sequence ID" value="CAL5983487.1"/>
    <property type="molecule type" value="Genomic_DNA"/>
</dbReference>
<keyword evidence="1" id="KW-1133">Transmembrane helix</keyword>
<evidence type="ECO:0000313" key="4">
    <source>
        <dbReference type="Proteomes" id="UP001642409"/>
    </source>
</evidence>
<protein>
    <submittedName>
        <fullName evidence="2">Growth factor receptor cysteine-rich domain superfamily</fullName>
    </submittedName>
    <submittedName>
        <fullName evidence="3">Growth_factor receptor cysteine-rich domain superfamily</fullName>
    </submittedName>
</protein>
<comment type="caution">
    <text evidence="2">The sequence shown here is derived from an EMBL/GenBank/DDBJ whole genome shotgun (WGS) entry which is preliminary data.</text>
</comment>
<name>A0AA86QRP9_9EUKA</name>
<keyword evidence="2" id="KW-0675">Receptor</keyword>
<evidence type="ECO:0000256" key="1">
    <source>
        <dbReference type="SAM" id="Phobius"/>
    </source>
</evidence>
<keyword evidence="1" id="KW-0812">Transmembrane</keyword>